<evidence type="ECO:0000313" key="4">
    <source>
        <dbReference type="EMBL" id="OXZ38211.1"/>
    </source>
</evidence>
<evidence type="ECO:0000313" key="7">
    <source>
        <dbReference type="Proteomes" id="UP000215546"/>
    </source>
</evidence>
<reference evidence="5 8" key="3">
    <citation type="submission" date="2020-05" db="EMBL/GenBank/DDBJ databases">
        <title>FDA dAtabase for Regulatory Grade micrObial Sequences (FDA-ARGOS): Supporting development and validation of Infectious Disease Dx tests.</title>
        <authorList>
            <person name="Pederson C."/>
            <person name="Tallon L."/>
            <person name="Sadzewicz L."/>
            <person name="Zhao X."/>
            <person name="Vavikolanu K."/>
            <person name="Mehta A."/>
            <person name="Aluvathingal J."/>
            <person name="Nadendla S."/>
            <person name="Myers T."/>
            <person name="Yan Y."/>
            <person name="Sichtig H."/>
        </authorList>
    </citation>
    <scope>NUCLEOTIDE SEQUENCE [LARGE SCALE GENOMIC DNA]</scope>
    <source>
        <strain evidence="5 8">FDAARGOS_764</strain>
    </source>
</reference>
<feature type="transmembrane region" description="Helical" evidence="1">
    <location>
        <begin position="71"/>
        <end position="92"/>
    </location>
</feature>
<dbReference type="PIRSF" id="PIRSF004923">
    <property type="entry name" value="RseC"/>
    <property type="match status" value="1"/>
</dbReference>
<keyword evidence="1" id="KW-0472">Membrane</keyword>
<sequence>MAKEGMVIKTESTKASVLITRKGACGGEGCSKCSGCEHQTQVIECANYISAKVGDRVQISGDDSSMLKYTALLYLVPLTFFLIALISSYSILENKIGNFELASFGIGLVGLLIGYIIVKFIDKKFVDKDLVHITKIIGGLYE</sequence>
<reference evidence="3" key="1">
    <citation type="journal article" date="2017" name="J. Clin. Microbiol.">
        <title>Finegoldia magna Isolated from Orthopedic Joint Implant-Associated Infections.</title>
        <authorList>
            <person name="Soderquist B."/>
            <person name="Bjorklund S."/>
            <person name="Hellmark B."/>
            <person name="Jensen A."/>
            <person name="Bruggemann H."/>
        </authorList>
    </citation>
    <scope>NUCLEOTIDE SEQUENCE</scope>
    <source>
        <strain evidence="4">08T492</strain>
        <strain evidence="3">12T273</strain>
    </source>
</reference>
<dbReference type="Proteomes" id="UP000730862">
    <property type="component" value="Unassembled WGS sequence"/>
</dbReference>
<dbReference type="EMBL" id="CP054000">
    <property type="protein sequence ID" value="QKH80079.1"/>
    <property type="molecule type" value="Genomic_DNA"/>
</dbReference>
<evidence type="ECO:0000313" key="5">
    <source>
        <dbReference type="EMBL" id="QKH80079.1"/>
    </source>
</evidence>
<dbReference type="Pfam" id="PF04246">
    <property type="entry name" value="RseC_MucC"/>
    <property type="match status" value="1"/>
</dbReference>
<evidence type="ECO:0000313" key="2">
    <source>
        <dbReference type="EMBL" id="MBS5964088.1"/>
    </source>
</evidence>
<dbReference type="RefSeq" id="WP_002837908.1">
    <property type="nucleotide sequence ID" value="NZ_CABKMR010000001.1"/>
</dbReference>
<dbReference type="EMBL" id="NDYE01000012">
    <property type="protein sequence ID" value="OXZ32392.1"/>
    <property type="molecule type" value="Genomic_DNA"/>
</dbReference>
<evidence type="ECO:0000256" key="1">
    <source>
        <dbReference type="SAM" id="Phobius"/>
    </source>
</evidence>
<dbReference type="Proteomes" id="UP000215546">
    <property type="component" value="Unassembled WGS sequence"/>
</dbReference>
<dbReference type="PANTHER" id="PTHR35867:SF1">
    <property type="entry name" value="PROTEIN RSEC"/>
    <property type="match status" value="1"/>
</dbReference>
<dbReference type="PANTHER" id="PTHR35867">
    <property type="entry name" value="PROTEIN RSEC"/>
    <property type="match status" value="1"/>
</dbReference>
<accession>A0A133MYI6</accession>
<protein>
    <submittedName>
        <fullName evidence="3">Fis family transcriptional regulator</fullName>
    </submittedName>
    <submittedName>
        <fullName evidence="2">SoxR reducing system RseC family protein</fullName>
    </submittedName>
</protein>
<keyword evidence="1" id="KW-1133">Transmembrane helix</keyword>
<gene>
    <name evidence="3" type="ORF">B9N55_06120</name>
    <name evidence="4" type="ORF">B9N56_04175</name>
    <name evidence="5" type="ORF">FOC70_06850</name>
    <name evidence="2" type="ORF">KIA07_00265</name>
</gene>
<dbReference type="AlphaFoldDB" id="A0A133MYI6"/>
<dbReference type="OMA" id="MVEIDMS"/>
<dbReference type="EMBL" id="NDYI01000011">
    <property type="protein sequence ID" value="OXZ38211.1"/>
    <property type="molecule type" value="Genomic_DNA"/>
</dbReference>
<keyword evidence="1" id="KW-0812">Transmembrane</keyword>
<reference evidence="2" key="4">
    <citation type="submission" date="2021-02" db="EMBL/GenBank/DDBJ databases">
        <title>Infant gut strain persistence is associated with maternal origin, phylogeny, and functional potential including surface adhesion and iron acquisition.</title>
        <authorList>
            <person name="Lou Y.C."/>
        </authorList>
    </citation>
    <scope>NUCLEOTIDE SEQUENCE</scope>
    <source>
        <strain evidence="2">L3_058_000G1_dasL3_058_000G1_concoct_72</strain>
    </source>
</reference>
<feature type="transmembrane region" description="Helical" evidence="1">
    <location>
        <begin position="98"/>
        <end position="118"/>
    </location>
</feature>
<organism evidence="2 9">
    <name type="scientific">Finegoldia magna</name>
    <name type="common">Peptostreptococcus magnus</name>
    <dbReference type="NCBI Taxonomy" id="1260"/>
    <lineage>
        <taxon>Bacteria</taxon>
        <taxon>Bacillati</taxon>
        <taxon>Bacillota</taxon>
        <taxon>Tissierellia</taxon>
        <taxon>Tissierellales</taxon>
        <taxon>Peptoniphilaceae</taxon>
        <taxon>Finegoldia</taxon>
    </lineage>
</organism>
<dbReference type="EMBL" id="JAHAIK010000001">
    <property type="protein sequence ID" value="MBS5964088.1"/>
    <property type="molecule type" value="Genomic_DNA"/>
</dbReference>
<dbReference type="Proteomes" id="UP000215361">
    <property type="component" value="Unassembled WGS sequence"/>
</dbReference>
<evidence type="ECO:0000313" key="9">
    <source>
        <dbReference type="Proteomes" id="UP000730862"/>
    </source>
</evidence>
<evidence type="ECO:0000313" key="3">
    <source>
        <dbReference type="EMBL" id="OXZ32392.1"/>
    </source>
</evidence>
<dbReference type="InterPro" id="IPR026268">
    <property type="entry name" value="RseC"/>
</dbReference>
<name>A0A133MYI6_FINMA</name>
<evidence type="ECO:0000313" key="6">
    <source>
        <dbReference type="Proteomes" id="UP000215361"/>
    </source>
</evidence>
<evidence type="ECO:0000313" key="8">
    <source>
        <dbReference type="Proteomes" id="UP000502899"/>
    </source>
</evidence>
<dbReference type="InterPro" id="IPR007359">
    <property type="entry name" value="SigmaE_reg_RseC_MucC"/>
</dbReference>
<proteinExistence type="predicted"/>
<reference evidence="6 7" key="2">
    <citation type="submission" date="2017-04" db="EMBL/GenBank/DDBJ databases">
        <title>Finegoldia magna isolated from orthopedic joint implant-associated infections.</title>
        <authorList>
            <person name="Bjorklund S."/>
            <person name="Bruggemann H."/>
            <person name="Jensen A."/>
            <person name="Hellmark B."/>
            <person name="Soderquist B."/>
        </authorList>
    </citation>
    <scope>NUCLEOTIDE SEQUENCE [LARGE SCALE GENOMIC DNA]</scope>
    <source>
        <strain evidence="6">08T492</strain>
        <strain evidence="7">12T273</strain>
    </source>
</reference>
<dbReference type="Proteomes" id="UP000502899">
    <property type="component" value="Chromosome"/>
</dbReference>